<keyword evidence="4" id="KW-0547">Nucleotide-binding</keyword>
<dbReference type="GO" id="GO:0005874">
    <property type="term" value="C:microtubule"/>
    <property type="evidence" value="ECO:0007669"/>
    <property type="project" value="UniProtKB-KW"/>
</dbReference>
<dbReference type="GO" id="GO:0005525">
    <property type="term" value="F:GTP binding"/>
    <property type="evidence" value="ECO:0007669"/>
    <property type="project" value="UniProtKB-KW"/>
</dbReference>
<evidence type="ECO:0000256" key="4">
    <source>
        <dbReference type="ARBA" id="ARBA00022741"/>
    </source>
</evidence>
<keyword evidence="5" id="KW-0342">GTP-binding</keyword>
<dbReference type="InterPro" id="IPR002453">
    <property type="entry name" value="Beta_tubulin"/>
</dbReference>
<dbReference type="GO" id="GO:0007017">
    <property type="term" value="P:microtubule-based process"/>
    <property type="evidence" value="ECO:0007669"/>
    <property type="project" value="InterPro"/>
</dbReference>
<organism evidence="8 9">
    <name type="scientific">Eschrichtius robustus</name>
    <name type="common">California gray whale</name>
    <name type="synonym">Eschrichtius gibbosus</name>
    <dbReference type="NCBI Taxonomy" id="9764"/>
    <lineage>
        <taxon>Eukaryota</taxon>
        <taxon>Metazoa</taxon>
        <taxon>Chordata</taxon>
        <taxon>Craniata</taxon>
        <taxon>Vertebrata</taxon>
        <taxon>Euteleostomi</taxon>
        <taxon>Mammalia</taxon>
        <taxon>Eutheria</taxon>
        <taxon>Laurasiatheria</taxon>
        <taxon>Artiodactyla</taxon>
        <taxon>Whippomorpha</taxon>
        <taxon>Cetacea</taxon>
        <taxon>Mysticeti</taxon>
        <taxon>Eschrichtiidae</taxon>
        <taxon>Eschrichtius</taxon>
    </lineage>
</organism>
<dbReference type="GO" id="GO:0003924">
    <property type="term" value="F:GTPase activity"/>
    <property type="evidence" value="ECO:0007669"/>
    <property type="project" value="InterPro"/>
</dbReference>
<feature type="domain" description="Tubulin/FtsZ 2-layer sandwich" evidence="6">
    <location>
        <begin position="2"/>
        <end position="66"/>
    </location>
</feature>
<dbReference type="GO" id="GO:0005200">
    <property type="term" value="F:structural constituent of cytoskeleton"/>
    <property type="evidence" value="ECO:0007669"/>
    <property type="project" value="InterPro"/>
</dbReference>
<comment type="cofactor">
    <cofactor evidence="1">
        <name>Mg(2+)</name>
        <dbReference type="ChEBI" id="CHEBI:18420"/>
    </cofactor>
</comment>
<dbReference type="Gene3D" id="3.30.930.10">
    <property type="entry name" value="Bira Bifunctional Protein, Domain 2"/>
    <property type="match status" value="1"/>
</dbReference>
<gene>
    <name evidence="8" type="ORF">J1605_006397</name>
    <name evidence="7" type="ORF">J1605_010587</name>
</gene>
<evidence type="ECO:0000256" key="3">
    <source>
        <dbReference type="ARBA" id="ARBA00022701"/>
    </source>
</evidence>
<keyword evidence="9" id="KW-1185">Reference proteome</keyword>
<dbReference type="InterPro" id="IPR018316">
    <property type="entry name" value="Tubulin/FtsZ_2-layer-sand-dom"/>
</dbReference>
<accession>A0AB34H0Y4</accession>
<dbReference type="SUPFAM" id="SSF55307">
    <property type="entry name" value="Tubulin C-terminal domain-like"/>
    <property type="match status" value="1"/>
</dbReference>
<dbReference type="Pfam" id="PF03953">
    <property type="entry name" value="Tubulin_C"/>
    <property type="match status" value="1"/>
</dbReference>
<evidence type="ECO:0000256" key="2">
    <source>
        <dbReference type="ARBA" id="ARBA00009636"/>
    </source>
</evidence>
<dbReference type="InterPro" id="IPR037103">
    <property type="entry name" value="Tubulin/FtsZ-like_C"/>
</dbReference>
<dbReference type="Gene3D" id="3.30.1330.20">
    <property type="entry name" value="Tubulin/FtsZ, C-terminal domain"/>
    <property type="match status" value="1"/>
</dbReference>
<dbReference type="PRINTS" id="PR01163">
    <property type="entry name" value="BETATUBULIN"/>
</dbReference>
<evidence type="ECO:0000313" key="7">
    <source>
        <dbReference type="EMBL" id="KAJ8781839.1"/>
    </source>
</evidence>
<protein>
    <recommendedName>
        <fullName evidence="6">Tubulin/FtsZ 2-layer sandwich domain-containing protein</fullName>
    </recommendedName>
</protein>
<reference evidence="8 9" key="1">
    <citation type="submission" date="2022-11" db="EMBL/GenBank/DDBJ databases">
        <title>Whole genome sequence of Eschrichtius robustus ER-17-0199.</title>
        <authorList>
            <person name="Bruniche-Olsen A."/>
            <person name="Black A.N."/>
            <person name="Fields C.J."/>
            <person name="Walden K."/>
            <person name="Dewoody J.A."/>
        </authorList>
    </citation>
    <scope>NUCLEOTIDE SEQUENCE [LARGE SCALE GENOMIC DNA]</scope>
    <source>
        <strain evidence="8">ER-17-0199</strain>
        <tissue evidence="8">Blubber</tissue>
    </source>
</reference>
<dbReference type="EMBL" id="JAIQCJ010002137">
    <property type="protein sequence ID" value="KAJ8781839.1"/>
    <property type="molecule type" value="Genomic_DNA"/>
</dbReference>
<name>A0AB34H0Y4_ESCRO</name>
<comment type="similarity">
    <text evidence="2">Belongs to the tubulin family.</text>
</comment>
<evidence type="ECO:0000256" key="5">
    <source>
        <dbReference type="ARBA" id="ARBA00023134"/>
    </source>
</evidence>
<evidence type="ECO:0000313" key="9">
    <source>
        <dbReference type="Proteomes" id="UP001159641"/>
    </source>
</evidence>
<evidence type="ECO:0000256" key="1">
    <source>
        <dbReference type="ARBA" id="ARBA00001946"/>
    </source>
</evidence>
<dbReference type="EMBL" id="JAIQCJ010001992">
    <property type="protein sequence ID" value="KAJ8786422.1"/>
    <property type="molecule type" value="Genomic_DNA"/>
</dbReference>
<dbReference type="InterPro" id="IPR045864">
    <property type="entry name" value="aa-tRNA-synth_II/BPL/LPL"/>
</dbReference>
<evidence type="ECO:0000313" key="8">
    <source>
        <dbReference type="EMBL" id="KAJ8786422.1"/>
    </source>
</evidence>
<sequence length="231" mass="25931">MPELTQQMSDTKNMMAACGLCHGCYLTVAIVLRSCMSMKEVDEQMLNVQNKSSYSVHDKTGFSKALSNKRLRLDKGVPNKPRLFRVVDSVEDEVGRHSWGSNRDFREQDEAEKACCANTRTTSVSSVCSAASTLSESIVPRQEPNHQPCILERDLEDSHLTEFHQMEGIVADHHLIPGHLVDIMKEFFTKLMLLPMGLPENLSVVSWGLSLEHLTIIKCGISSVWELVSLR</sequence>
<keyword evidence="3" id="KW-0493">Microtubule</keyword>
<dbReference type="AlphaFoldDB" id="A0AB34H0Y4"/>
<dbReference type="InterPro" id="IPR008280">
    <property type="entry name" value="Tub_FtsZ_C"/>
</dbReference>
<proteinExistence type="inferred from homology"/>
<dbReference type="Proteomes" id="UP001159641">
    <property type="component" value="Unassembled WGS sequence"/>
</dbReference>
<evidence type="ECO:0000259" key="6">
    <source>
        <dbReference type="Pfam" id="PF03953"/>
    </source>
</evidence>
<comment type="caution">
    <text evidence="8">The sequence shown here is derived from an EMBL/GenBank/DDBJ whole genome shotgun (WGS) entry which is preliminary data.</text>
</comment>